<keyword evidence="3" id="KW-0597">Phosphoprotein</keyword>
<dbReference type="InterPro" id="IPR013655">
    <property type="entry name" value="PAS_fold_3"/>
</dbReference>
<dbReference type="Gene3D" id="3.30.450.40">
    <property type="match status" value="1"/>
</dbReference>
<dbReference type="PROSITE" id="PS50112">
    <property type="entry name" value="PAS"/>
    <property type="match status" value="4"/>
</dbReference>
<protein>
    <recommendedName>
        <fullName evidence="2">histidine kinase</fullName>
        <ecNumber evidence="2">2.7.13.3</ecNumber>
    </recommendedName>
</protein>
<dbReference type="PROSITE" id="PS50113">
    <property type="entry name" value="PAC"/>
    <property type="match status" value="3"/>
</dbReference>
<dbReference type="SMART" id="SM00091">
    <property type="entry name" value="PAS"/>
    <property type="match status" value="5"/>
</dbReference>
<dbReference type="EC" id="2.7.13.3" evidence="2"/>
<dbReference type="InterPro" id="IPR003661">
    <property type="entry name" value="HisK_dim/P_dom"/>
</dbReference>
<evidence type="ECO:0000256" key="2">
    <source>
        <dbReference type="ARBA" id="ARBA00012438"/>
    </source>
</evidence>
<dbReference type="Pfam" id="PF08448">
    <property type="entry name" value="PAS_4"/>
    <property type="match status" value="1"/>
</dbReference>
<dbReference type="InterPro" id="IPR003594">
    <property type="entry name" value="HATPase_dom"/>
</dbReference>
<dbReference type="InterPro" id="IPR001610">
    <property type="entry name" value="PAC"/>
</dbReference>
<dbReference type="STRING" id="643867.Ftrac_2318"/>
<evidence type="ECO:0000313" key="11">
    <source>
        <dbReference type="Proteomes" id="UP000008720"/>
    </source>
</evidence>
<evidence type="ECO:0000259" key="8">
    <source>
        <dbReference type="PROSITE" id="PS50112"/>
    </source>
</evidence>
<proteinExistence type="predicted"/>
<sequence length="1040" mass="119325">MKKPQIPINERDRQKELESYQIIGLNEEDEFDFITSMAAKICESKISLISLVTGDKQWFLSHHGVEVRETSKNISFCAHAINIPDQAFIVEDARQDTRFFDNPITTGDPNVIFYAGIPLVNKNGFPLGTLCVIDDAPKKLNEEQIQLLQKLAKQTLNLLELRRSQRRLVESNQDLNKKNQLLTVTEEANQIGTWELDIASGQTVWSKVVYEIHELPLDYDHNKAKAIEFYHPDYRSLITQALENVMQNDVPFDLECKLITAKGRQKWVRSTGRKVENKIIGSFQDITKIKDSELKFKSIFNSTFTFIGFLSTEGILLEANDTAIGLADLKHEDVIGKYFWDCYWWQISPQTQKELKRNFQKAVGGETVSYEVEVWLSNKTPITILFSMKPIFDEFGKVIYVLPEGSPIQEIVDARRKYKSVIEGTNVGTWEWNVQTGETEFNERWAEIVGYTLDELAPISIDTWMNLAHPDDLEESGRRLNECFEKKAEYYDFEARMKHKDGHWVWVLDRGKVFEWTKEGKPLMMYGTHQDISERKQKEEALRISEEAFRGNFENAAIGMALLDQNGKWLKVNKNVCQTVGYSKEELLELTFQDITHPDDLHADLDLLQELVEGKRNHYQMEKRYFHKEGHIVYIILAVSMVKDERGNVLYFISQIIDISKLKKTEIRLKALLAENKALMDATTEVAFVSTDKEGNILDTNIGVQRILGYDKASITGSSIQNILFLEEEWNQIARELMGSSTKNYSTADFLHSLANNKQHNLGEWTMKGKDGIIVPVLLSVSEIIQDKNTDGYLFAATDISQIKSIQKELEQKNEELEQFAYITAHDLKEPLRGITSYLSILQKKYSTHLDEKANSYINIASHSAKRMKTLISDILDFSKTGVIEQKEVNLNSLLDTIFDNYRNDINQNNLVLSKSNLPVLTGDTTSFIQLFTNLIDNAIKYQSKGNRAQVDIYGEEDEKNWVFTVADNGIGIKREHQDRVFEVFKRLHSNSEYSGTGIGLATCKKIVSAYGGKIWFEANQSQGTKFVFTIPKTKDNIER</sequence>
<dbReference type="InterPro" id="IPR035965">
    <property type="entry name" value="PAS-like_dom_sf"/>
</dbReference>
<feature type="domain" description="PAS" evidence="8">
    <location>
        <begin position="292"/>
        <end position="366"/>
    </location>
</feature>
<dbReference type="SMART" id="SM00065">
    <property type="entry name" value="GAF"/>
    <property type="match status" value="1"/>
</dbReference>
<dbReference type="InterPro" id="IPR029016">
    <property type="entry name" value="GAF-like_dom_sf"/>
</dbReference>
<comment type="catalytic activity">
    <reaction evidence="1">
        <text>ATP + protein L-histidine = ADP + protein N-phospho-L-histidine.</text>
        <dbReference type="EC" id="2.7.13.3"/>
    </reaction>
</comment>
<dbReference type="PRINTS" id="PR00344">
    <property type="entry name" value="BCTRLSENSOR"/>
</dbReference>
<evidence type="ECO:0000313" key="10">
    <source>
        <dbReference type="EMBL" id="ADR22297.1"/>
    </source>
</evidence>
<dbReference type="Pfam" id="PF00512">
    <property type="entry name" value="HisKA"/>
    <property type="match status" value="1"/>
</dbReference>
<dbReference type="PROSITE" id="PS50109">
    <property type="entry name" value="HIS_KIN"/>
    <property type="match status" value="1"/>
</dbReference>
<feature type="domain" description="PAC" evidence="9">
    <location>
        <begin position="761"/>
        <end position="812"/>
    </location>
</feature>
<dbReference type="Proteomes" id="UP000008720">
    <property type="component" value="Chromosome"/>
</dbReference>
<dbReference type="EMBL" id="CP002349">
    <property type="protein sequence ID" value="ADR22297.1"/>
    <property type="molecule type" value="Genomic_DNA"/>
</dbReference>
<keyword evidence="4" id="KW-0808">Transferase</keyword>
<evidence type="ECO:0000256" key="4">
    <source>
        <dbReference type="ARBA" id="ARBA00022679"/>
    </source>
</evidence>
<feature type="coiled-coil region" evidence="6">
    <location>
        <begin position="796"/>
        <end position="823"/>
    </location>
</feature>
<keyword evidence="5 10" id="KW-0418">Kinase</keyword>
<evidence type="ECO:0000256" key="6">
    <source>
        <dbReference type="SAM" id="Coils"/>
    </source>
</evidence>
<dbReference type="eggNOG" id="COG4251">
    <property type="taxonomic scope" value="Bacteria"/>
</dbReference>
<reference evidence="10 11" key="1">
    <citation type="journal article" date="2011" name="Stand. Genomic Sci.">
        <title>Complete genome sequence of Marivirga tractuosa type strain (H-43).</title>
        <authorList>
            <person name="Pagani I."/>
            <person name="Chertkov O."/>
            <person name="Lapidus A."/>
            <person name="Lucas S."/>
            <person name="Del Rio T.G."/>
            <person name="Tice H."/>
            <person name="Copeland A."/>
            <person name="Cheng J.F."/>
            <person name="Nolan M."/>
            <person name="Saunders E."/>
            <person name="Pitluck S."/>
            <person name="Held B."/>
            <person name="Goodwin L."/>
            <person name="Liolios K."/>
            <person name="Ovchinikova G."/>
            <person name="Ivanova N."/>
            <person name="Mavromatis K."/>
            <person name="Pati A."/>
            <person name="Chen A."/>
            <person name="Palaniappan K."/>
            <person name="Land M."/>
            <person name="Hauser L."/>
            <person name="Jeffries C.D."/>
            <person name="Detter J.C."/>
            <person name="Han C."/>
            <person name="Tapia R."/>
            <person name="Ngatchou-Djao O.D."/>
            <person name="Rohde M."/>
            <person name="Goker M."/>
            <person name="Spring S."/>
            <person name="Sikorski J."/>
            <person name="Woyke T."/>
            <person name="Bristow J."/>
            <person name="Eisen J.A."/>
            <person name="Markowitz V."/>
            <person name="Hugenholtz P."/>
            <person name="Klenk H.P."/>
            <person name="Kyrpides N.C."/>
        </authorList>
    </citation>
    <scope>NUCLEOTIDE SEQUENCE [LARGE SCALE GENOMIC DNA]</scope>
    <source>
        <strain evidence="11">ATCC 23168 / DSM 4126 / NBRC 15989 / NCIMB 1408 / VKM B-1430 / H-43</strain>
    </source>
</reference>
<dbReference type="FunFam" id="3.30.565.10:FF:000006">
    <property type="entry name" value="Sensor histidine kinase WalK"/>
    <property type="match status" value="1"/>
</dbReference>
<dbReference type="RefSeq" id="WP_013454440.1">
    <property type="nucleotide sequence ID" value="NC_014759.1"/>
</dbReference>
<dbReference type="eggNOG" id="COG2202">
    <property type="taxonomic scope" value="Bacteria"/>
</dbReference>
<dbReference type="Pfam" id="PF08447">
    <property type="entry name" value="PAS_3"/>
    <property type="match status" value="3"/>
</dbReference>
<dbReference type="PANTHER" id="PTHR43304">
    <property type="entry name" value="PHYTOCHROME-LIKE PROTEIN CPH1"/>
    <property type="match status" value="1"/>
</dbReference>
<feature type="domain" description="PAS" evidence="8">
    <location>
        <begin position="414"/>
        <end position="487"/>
    </location>
</feature>
<dbReference type="InterPro" id="IPR013656">
    <property type="entry name" value="PAS_4"/>
</dbReference>
<feature type="domain" description="Histidine kinase" evidence="7">
    <location>
        <begin position="823"/>
        <end position="1035"/>
    </location>
</feature>
<evidence type="ECO:0000256" key="5">
    <source>
        <dbReference type="ARBA" id="ARBA00022777"/>
    </source>
</evidence>
<dbReference type="SUPFAM" id="SSF55785">
    <property type="entry name" value="PYP-like sensor domain (PAS domain)"/>
    <property type="match status" value="5"/>
</dbReference>
<dbReference type="Pfam" id="PF02518">
    <property type="entry name" value="HATPase_c"/>
    <property type="match status" value="1"/>
</dbReference>
<dbReference type="InterPro" id="IPR036097">
    <property type="entry name" value="HisK_dim/P_sf"/>
</dbReference>
<dbReference type="InterPro" id="IPR052162">
    <property type="entry name" value="Sensor_kinase/Photoreceptor"/>
</dbReference>
<dbReference type="InterPro" id="IPR000700">
    <property type="entry name" value="PAS-assoc_C"/>
</dbReference>
<dbReference type="InterPro" id="IPR036890">
    <property type="entry name" value="HATPase_C_sf"/>
</dbReference>
<dbReference type="InterPro" id="IPR005467">
    <property type="entry name" value="His_kinase_dom"/>
</dbReference>
<dbReference type="KEGG" id="mtt:Ftrac_2318"/>
<accession>E4TLJ3</accession>
<dbReference type="GO" id="GO:0000155">
    <property type="term" value="F:phosphorelay sensor kinase activity"/>
    <property type="evidence" value="ECO:0007669"/>
    <property type="project" value="InterPro"/>
</dbReference>
<dbReference type="SMART" id="SM00387">
    <property type="entry name" value="HATPase_c"/>
    <property type="match status" value="1"/>
</dbReference>
<dbReference type="PANTHER" id="PTHR43304:SF1">
    <property type="entry name" value="PAC DOMAIN-CONTAINING PROTEIN"/>
    <property type="match status" value="1"/>
</dbReference>
<dbReference type="OrthoDB" id="9766459at2"/>
<dbReference type="HOGENOM" id="CLU_292699_0_0_10"/>
<dbReference type="Gene3D" id="1.10.287.130">
    <property type="match status" value="1"/>
</dbReference>
<keyword evidence="6" id="KW-0175">Coiled coil</keyword>
<dbReference type="Pfam" id="PF01590">
    <property type="entry name" value="GAF"/>
    <property type="match status" value="1"/>
</dbReference>
<feature type="domain" description="PAC" evidence="9">
    <location>
        <begin position="619"/>
        <end position="671"/>
    </location>
</feature>
<dbReference type="CDD" id="cd00082">
    <property type="entry name" value="HisKA"/>
    <property type="match status" value="1"/>
</dbReference>
<organism evidence="10 11">
    <name type="scientific">Marivirga tractuosa (strain ATCC 23168 / DSM 4126 / NBRC 15989 / NCIMB 1408 / VKM B-1430 / H-43)</name>
    <name type="common">Microscilla tractuosa</name>
    <name type="synonym">Flexibacter tractuosus</name>
    <dbReference type="NCBI Taxonomy" id="643867"/>
    <lineage>
        <taxon>Bacteria</taxon>
        <taxon>Pseudomonadati</taxon>
        <taxon>Bacteroidota</taxon>
        <taxon>Cytophagia</taxon>
        <taxon>Cytophagales</taxon>
        <taxon>Marivirgaceae</taxon>
        <taxon>Marivirga</taxon>
    </lineage>
</organism>
<dbReference type="SUPFAM" id="SSF55874">
    <property type="entry name" value="ATPase domain of HSP90 chaperone/DNA topoisomerase II/histidine kinase"/>
    <property type="match status" value="1"/>
</dbReference>
<gene>
    <name evidence="10" type="ordered locus">Ftrac_2318</name>
</gene>
<evidence type="ECO:0000259" key="7">
    <source>
        <dbReference type="PROSITE" id="PS50109"/>
    </source>
</evidence>
<evidence type="ECO:0000256" key="1">
    <source>
        <dbReference type="ARBA" id="ARBA00000085"/>
    </source>
</evidence>
<feature type="domain" description="PAS" evidence="8">
    <location>
        <begin position="545"/>
        <end position="615"/>
    </location>
</feature>
<dbReference type="InterPro" id="IPR003018">
    <property type="entry name" value="GAF"/>
</dbReference>
<feature type="domain" description="PAS" evidence="8">
    <location>
        <begin position="672"/>
        <end position="744"/>
    </location>
</feature>
<evidence type="ECO:0000256" key="3">
    <source>
        <dbReference type="ARBA" id="ARBA00022553"/>
    </source>
</evidence>
<dbReference type="Gene3D" id="3.30.450.20">
    <property type="entry name" value="PAS domain"/>
    <property type="match status" value="5"/>
</dbReference>
<dbReference type="SUPFAM" id="SSF55781">
    <property type="entry name" value="GAF domain-like"/>
    <property type="match status" value="1"/>
</dbReference>
<dbReference type="SUPFAM" id="SSF47384">
    <property type="entry name" value="Homodimeric domain of signal transducing histidine kinase"/>
    <property type="match status" value="1"/>
</dbReference>
<feature type="domain" description="PAC" evidence="9">
    <location>
        <begin position="491"/>
        <end position="544"/>
    </location>
</feature>
<evidence type="ECO:0000259" key="9">
    <source>
        <dbReference type="PROSITE" id="PS50113"/>
    </source>
</evidence>
<keyword evidence="11" id="KW-1185">Reference proteome</keyword>
<dbReference type="SMART" id="SM00388">
    <property type="entry name" value="HisKA"/>
    <property type="match status" value="1"/>
</dbReference>
<dbReference type="AlphaFoldDB" id="E4TLJ3"/>
<dbReference type="InterPro" id="IPR000014">
    <property type="entry name" value="PAS"/>
</dbReference>
<dbReference type="Gene3D" id="3.30.565.10">
    <property type="entry name" value="Histidine kinase-like ATPase, C-terminal domain"/>
    <property type="match status" value="1"/>
</dbReference>
<dbReference type="eggNOG" id="COG2203">
    <property type="taxonomic scope" value="Bacteria"/>
</dbReference>
<dbReference type="SMART" id="SM00086">
    <property type="entry name" value="PAC"/>
    <property type="match status" value="5"/>
</dbReference>
<dbReference type="NCBIfam" id="TIGR00229">
    <property type="entry name" value="sensory_box"/>
    <property type="match status" value="3"/>
</dbReference>
<name>E4TLJ3_MARTH</name>
<dbReference type="Pfam" id="PF13426">
    <property type="entry name" value="PAS_9"/>
    <property type="match status" value="1"/>
</dbReference>
<dbReference type="CDD" id="cd00130">
    <property type="entry name" value="PAS"/>
    <property type="match status" value="5"/>
</dbReference>
<dbReference type="InterPro" id="IPR004358">
    <property type="entry name" value="Sig_transdc_His_kin-like_C"/>
</dbReference>